<proteinExistence type="inferred from homology"/>
<keyword evidence="3 8" id="KW-0472">Membrane</keyword>
<dbReference type="Pfam" id="PF00672">
    <property type="entry name" value="HAMP"/>
    <property type="match status" value="1"/>
</dbReference>
<reference evidence="12" key="1">
    <citation type="journal article" date="2019" name="Int. J. Syst. Evol. Microbiol.">
        <title>The Global Catalogue of Microorganisms (GCM) 10K type strain sequencing project: providing services to taxonomists for standard genome sequencing and annotation.</title>
        <authorList>
            <consortium name="The Broad Institute Genomics Platform"/>
            <consortium name="The Broad Institute Genome Sequencing Center for Infectious Disease"/>
            <person name="Wu L."/>
            <person name="Ma J."/>
        </authorList>
    </citation>
    <scope>NUCLEOTIDE SEQUENCE [LARGE SCALE GENOMIC DNA]</scope>
    <source>
        <strain evidence="12">KACC 14058</strain>
    </source>
</reference>
<evidence type="ECO:0000256" key="1">
    <source>
        <dbReference type="ARBA" id="ARBA00004236"/>
    </source>
</evidence>
<dbReference type="InterPro" id="IPR004089">
    <property type="entry name" value="MCPsignal_dom"/>
</dbReference>
<accession>A0ABV8VRL6</accession>
<evidence type="ECO:0000313" key="11">
    <source>
        <dbReference type="EMBL" id="MFC4386625.1"/>
    </source>
</evidence>
<dbReference type="RefSeq" id="WP_390195373.1">
    <property type="nucleotide sequence ID" value="NZ_JBHSDV010000001.1"/>
</dbReference>
<feature type="transmembrane region" description="Helical" evidence="8">
    <location>
        <begin position="28"/>
        <end position="50"/>
    </location>
</feature>
<dbReference type="EMBL" id="JBHSDV010000001">
    <property type="protein sequence ID" value="MFC4386625.1"/>
    <property type="molecule type" value="Genomic_DNA"/>
</dbReference>
<dbReference type="PANTHER" id="PTHR32089">
    <property type="entry name" value="METHYL-ACCEPTING CHEMOTAXIS PROTEIN MCPB"/>
    <property type="match status" value="1"/>
</dbReference>
<protein>
    <submittedName>
        <fullName evidence="11">Methyl-accepting chemotaxis protein</fullName>
    </submittedName>
</protein>
<evidence type="ECO:0000259" key="10">
    <source>
        <dbReference type="PROSITE" id="PS50885"/>
    </source>
</evidence>
<feature type="transmembrane region" description="Helical" evidence="8">
    <location>
        <begin position="200"/>
        <end position="221"/>
    </location>
</feature>
<name>A0ABV8VRL6_9BACI</name>
<dbReference type="CDD" id="cd11386">
    <property type="entry name" value="MCP_signal"/>
    <property type="match status" value="1"/>
</dbReference>
<dbReference type="PANTHER" id="PTHR32089:SF114">
    <property type="entry name" value="METHYL-ACCEPTING CHEMOTAXIS PROTEIN MCPB"/>
    <property type="match status" value="1"/>
</dbReference>
<keyword evidence="7" id="KW-0175">Coiled coil</keyword>
<dbReference type="SMART" id="SM00283">
    <property type="entry name" value="MA"/>
    <property type="match status" value="1"/>
</dbReference>
<keyword evidence="4 6" id="KW-0807">Transducer</keyword>
<dbReference type="PROSITE" id="PS50885">
    <property type="entry name" value="HAMP"/>
    <property type="match status" value="1"/>
</dbReference>
<dbReference type="InterPro" id="IPR003660">
    <property type="entry name" value="HAMP_dom"/>
</dbReference>
<evidence type="ECO:0000256" key="5">
    <source>
        <dbReference type="ARBA" id="ARBA00029447"/>
    </source>
</evidence>
<keyword evidence="8" id="KW-1133">Transmembrane helix</keyword>
<evidence type="ECO:0000313" key="12">
    <source>
        <dbReference type="Proteomes" id="UP001595880"/>
    </source>
</evidence>
<dbReference type="PROSITE" id="PS50111">
    <property type="entry name" value="CHEMOTAXIS_TRANSDUC_2"/>
    <property type="match status" value="1"/>
</dbReference>
<feature type="domain" description="HAMP" evidence="10">
    <location>
        <begin position="223"/>
        <end position="276"/>
    </location>
</feature>
<keyword evidence="8" id="KW-0812">Transmembrane</keyword>
<dbReference type="Gene3D" id="6.10.340.10">
    <property type="match status" value="1"/>
</dbReference>
<gene>
    <name evidence="11" type="ORF">ACFOZ1_02270</name>
</gene>
<sequence>MSNKYISSVKKFSFTKFTLKNLNIGKKYALILCFVFLLFGITTAIVLMLLDKTGEDISSLESSGDKAIEITEMGAIIQAKGISVANFVQDGHEQFIDQFELQQEQLVILSQKLESTLNTNEQQELLQSVITNDEKINDLFLNELLNEKLAKNQTNAESLSTQIRNLRNESLFLLEEIKKKLNDERVASVSQTKSNQQTAFFVLLISMIVSIGGGSLLVFIISRGISNNLNKLVEVSKRIANGNLEVDAISYSGKDEIGRLAFSVNMMSNNLKSIISQISVVSQNVSERSARLTQSSFEVKSGSQQVSAIMQELSSGAETQVNSTNALSSSMQEFNNQLQEVSTNTKHINHSSKDVLAITEKGEQLMRASVHQMNLIDQIVQESVDRVIGLDTKSKEISQLISVIKKIAEQTNLLALNASIEAARAGEHGKGFAVVAEEVRKLAEQVAISVSDITNIVKDIQQESTTVSKSLLSGYEEVKEGTKQMKDTGETFTRINEEMKQIVIKFSNVTTTIATMSANSQEMNGAVTDIAAVSEEAAAGVEQTSASSQQTYYSMEEIANNAQELSKIAEELHELIGEFTY</sequence>
<dbReference type="PRINTS" id="PR00260">
    <property type="entry name" value="CHEMTRNSDUCR"/>
</dbReference>
<evidence type="ECO:0000256" key="8">
    <source>
        <dbReference type="SAM" id="Phobius"/>
    </source>
</evidence>
<evidence type="ECO:0000256" key="4">
    <source>
        <dbReference type="ARBA" id="ARBA00023224"/>
    </source>
</evidence>
<dbReference type="Gene3D" id="1.10.287.950">
    <property type="entry name" value="Methyl-accepting chemotaxis protein"/>
    <property type="match status" value="1"/>
</dbReference>
<feature type="coiled-coil region" evidence="7">
    <location>
        <begin position="142"/>
        <end position="183"/>
    </location>
</feature>
<keyword evidence="12" id="KW-1185">Reference proteome</keyword>
<dbReference type="Pfam" id="PF00015">
    <property type="entry name" value="MCPsignal"/>
    <property type="match status" value="1"/>
</dbReference>
<evidence type="ECO:0000256" key="6">
    <source>
        <dbReference type="PROSITE-ProRule" id="PRU00284"/>
    </source>
</evidence>
<comment type="similarity">
    <text evidence="5">Belongs to the methyl-accepting chemotaxis (MCP) protein family.</text>
</comment>
<feature type="domain" description="Methyl-accepting transducer" evidence="9">
    <location>
        <begin position="295"/>
        <end position="531"/>
    </location>
</feature>
<evidence type="ECO:0000256" key="3">
    <source>
        <dbReference type="ARBA" id="ARBA00023136"/>
    </source>
</evidence>
<evidence type="ECO:0000259" key="9">
    <source>
        <dbReference type="PROSITE" id="PS50111"/>
    </source>
</evidence>
<comment type="caution">
    <text evidence="11">The sequence shown here is derived from an EMBL/GenBank/DDBJ whole genome shotgun (WGS) entry which is preliminary data.</text>
</comment>
<dbReference type="CDD" id="cd06225">
    <property type="entry name" value="HAMP"/>
    <property type="match status" value="1"/>
</dbReference>
<dbReference type="SUPFAM" id="SSF58104">
    <property type="entry name" value="Methyl-accepting chemotaxis protein (MCP) signaling domain"/>
    <property type="match status" value="1"/>
</dbReference>
<keyword evidence="2" id="KW-1003">Cell membrane</keyword>
<dbReference type="Proteomes" id="UP001595880">
    <property type="component" value="Unassembled WGS sequence"/>
</dbReference>
<comment type="subcellular location">
    <subcellularLocation>
        <location evidence="1">Cell membrane</location>
    </subcellularLocation>
</comment>
<dbReference type="SMART" id="SM00304">
    <property type="entry name" value="HAMP"/>
    <property type="match status" value="1"/>
</dbReference>
<evidence type="ECO:0000256" key="2">
    <source>
        <dbReference type="ARBA" id="ARBA00022475"/>
    </source>
</evidence>
<organism evidence="11 12">
    <name type="scientific">Gracilibacillus marinus</name>
    <dbReference type="NCBI Taxonomy" id="630535"/>
    <lineage>
        <taxon>Bacteria</taxon>
        <taxon>Bacillati</taxon>
        <taxon>Bacillota</taxon>
        <taxon>Bacilli</taxon>
        <taxon>Bacillales</taxon>
        <taxon>Bacillaceae</taxon>
        <taxon>Gracilibacillus</taxon>
    </lineage>
</organism>
<evidence type="ECO:0000256" key="7">
    <source>
        <dbReference type="SAM" id="Coils"/>
    </source>
</evidence>
<dbReference type="InterPro" id="IPR004090">
    <property type="entry name" value="Chemotax_Me-accpt_rcpt"/>
</dbReference>